<feature type="domain" description="YhcG N-terminal" evidence="2">
    <location>
        <begin position="21"/>
        <end position="154"/>
    </location>
</feature>
<dbReference type="EMBL" id="MOBX01000005">
    <property type="protein sequence ID" value="RON83102.1"/>
    <property type="molecule type" value="Genomic_DNA"/>
</dbReference>
<dbReference type="Pfam" id="PF17761">
    <property type="entry name" value="DUF1016_N"/>
    <property type="match status" value="1"/>
</dbReference>
<gene>
    <name evidence="3" type="ORF">BK670_08160</name>
</gene>
<accession>A0A423MGX6</accession>
<dbReference type="GO" id="GO:0003676">
    <property type="term" value="F:nucleic acid binding"/>
    <property type="evidence" value="ECO:0007669"/>
    <property type="project" value="InterPro"/>
</dbReference>
<evidence type="ECO:0000313" key="4">
    <source>
        <dbReference type="Proteomes" id="UP000285378"/>
    </source>
</evidence>
<evidence type="ECO:0008006" key="5">
    <source>
        <dbReference type="Google" id="ProtNLM"/>
    </source>
</evidence>
<sequence>MSPRKPADTQDPKIDSLLGELGELIRQARQKVLRAVDTIQVQTCWQIGRHIVEFEQQGAQRAGYGKQLLVLLAKDLTAQFGKGFDASNLRYMRLFYQAFPIRDALRHELSWTHYRRLLGVTNEKARLWYMDECANLNWSSRALDRQILTLYYERLLMSRDKADVIEEATTNIDAMKCNPREFIRDPVMLEFLGLPSAGKVRESSLEQALIDHLQGFLLELGKGFSFVARQQRISTDGVDLYIDLVFYNYLLKCFVIIDLKRGKLSARDVGQMDMYVRMYDELMRSEGDKPTVGIILSAESNDSVARYSMLNGNEQLFASSYKTILPSEEELRAELNREQALIEERMLTQFTE</sequence>
<reference evidence="3 4" key="1">
    <citation type="submission" date="2016-10" db="EMBL/GenBank/DDBJ databases">
        <title>Comparative genome analysis of multiple Pseudomonas spp. focuses on biocontrol and plant growth promoting traits.</title>
        <authorList>
            <person name="Tao X.-Y."/>
            <person name="Taylor C.G."/>
        </authorList>
    </citation>
    <scope>NUCLEOTIDE SEQUENCE [LARGE SCALE GENOMIC DNA]</scope>
    <source>
        <strain evidence="3 4">28B5</strain>
    </source>
</reference>
<comment type="caution">
    <text evidence="3">The sequence shown here is derived from an EMBL/GenBank/DDBJ whole genome shotgun (WGS) entry which is preliminary data.</text>
</comment>
<evidence type="ECO:0000259" key="1">
    <source>
        <dbReference type="Pfam" id="PF06250"/>
    </source>
</evidence>
<dbReference type="InterPro" id="IPR053148">
    <property type="entry name" value="PD-DEXK-like_domain"/>
</dbReference>
<dbReference type="Proteomes" id="UP000285378">
    <property type="component" value="Unassembled WGS sequence"/>
</dbReference>
<dbReference type="OrthoDB" id="9801263at2"/>
<dbReference type="InterPro" id="IPR041527">
    <property type="entry name" value="YhcG_N"/>
</dbReference>
<dbReference type="RefSeq" id="WP_123449405.1">
    <property type="nucleotide sequence ID" value="NZ_MOBX01000005.1"/>
</dbReference>
<dbReference type="InterPro" id="IPR009362">
    <property type="entry name" value="YhcG_C"/>
</dbReference>
<dbReference type="PANTHER" id="PTHR30547">
    <property type="entry name" value="UNCHARACTERIZED PROTEIN YHCG-RELATED"/>
    <property type="match status" value="1"/>
</dbReference>
<organism evidence="3 4">
    <name type="scientific">Pseudomonas fluorescens</name>
    <dbReference type="NCBI Taxonomy" id="294"/>
    <lineage>
        <taxon>Bacteria</taxon>
        <taxon>Pseudomonadati</taxon>
        <taxon>Pseudomonadota</taxon>
        <taxon>Gammaproteobacteria</taxon>
        <taxon>Pseudomonadales</taxon>
        <taxon>Pseudomonadaceae</taxon>
        <taxon>Pseudomonas</taxon>
    </lineage>
</organism>
<dbReference type="AlphaFoldDB" id="A0A423MGX6"/>
<feature type="domain" description="YhcG PDDEXK nuclease" evidence="1">
    <location>
        <begin position="181"/>
        <end position="335"/>
    </location>
</feature>
<dbReference type="Pfam" id="PF06250">
    <property type="entry name" value="YhcG_C"/>
    <property type="match status" value="1"/>
</dbReference>
<dbReference type="PANTHER" id="PTHR30547:SF5">
    <property type="entry name" value="NUCLEASE YHCG-RELATED"/>
    <property type="match status" value="1"/>
</dbReference>
<protein>
    <recommendedName>
        <fullName evidence="5">Nuclease YhcG</fullName>
    </recommendedName>
</protein>
<dbReference type="InterPro" id="IPR011856">
    <property type="entry name" value="tRNA_endonuc-like_dom_sf"/>
</dbReference>
<name>A0A423MGX6_PSEFL</name>
<proteinExistence type="predicted"/>
<evidence type="ECO:0000259" key="2">
    <source>
        <dbReference type="Pfam" id="PF17761"/>
    </source>
</evidence>
<evidence type="ECO:0000313" key="3">
    <source>
        <dbReference type="EMBL" id="RON83102.1"/>
    </source>
</evidence>
<dbReference type="Gene3D" id="3.40.1350.10">
    <property type="match status" value="1"/>
</dbReference>